<dbReference type="AlphaFoldDB" id="A0A976RQH7"/>
<keyword evidence="1" id="KW-0614">Plasmid</keyword>
<sequence length="221" mass="25104">MIFTYHAHEHIKLNPGKITVISTNNQSVYYDLLTGIDSDSGKVTILDDHYDALKISKIINWVGDINNYSISKPIESVYKHIAENLNEQQINSIHNLTTKLFTEVQGCLFMANLPLTVNNDGDISKVFKYCGIRLEPSIKNNPYDIIETLINIQVELNDIKIIGLTNVAHYLTSDHFQELASLCRNADTSLLCIEFASLSDSSHYPDCDFYNIDSDFVDWHN</sequence>
<dbReference type="NCBIfam" id="TIGR01866">
    <property type="entry name" value="cas_Csn2"/>
    <property type="match status" value="1"/>
</dbReference>
<gene>
    <name evidence="1" type="primary">csn2</name>
    <name evidence="1" type="ORF">MOO44_01210</name>
</gene>
<keyword evidence="2" id="KW-1185">Reference proteome</keyword>
<geneLocation type="plasmid" evidence="1 2">
    <name>p1unnamed</name>
</geneLocation>
<organism evidence="1 2">
    <name type="scientific">Nicoliella spurrieriana</name>
    <dbReference type="NCBI Taxonomy" id="2925830"/>
    <lineage>
        <taxon>Bacteria</taxon>
        <taxon>Bacillati</taxon>
        <taxon>Bacillota</taxon>
        <taxon>Bacilli</taxon>
        <taxon>Lactobacillales</taxon>
        <taxon>Lactobacillaceae</taxon>
        <taxon>Nicoliella</taxon>
    </lineage>
</organism>
<dbReference type="KEGG" id="lbe:MOO44_01210"/>
<dbReference type="RefSeq" id="WP_260115777.1">
    <property type="nucleotide sequence ID" value="NZ_CP093360.1"/>
</dbReference>
<evidence type="ECO:0000313" key="1">
    <source>
        <dbReference type="EMBL" id="UQS85968.1"/>
    </source>
</evidence>
<dbReference type="Proteomes" id="UP000831181">
    <property type="component" value="Plasmid p1unnamed"/>
</dbReference>
<proteinExistence type="predicted"/>
<dbReference type="InterPro" id="IPR010146">
    <property type="entry name" value="CRISPR-assoc_prot_Csn2-typ"/>
</dbReference>
<dbReference type="CDD" id="cd12218">
    <property type="entry name" value="Csn2"/>
    <property type="match status" value="1"/>
</dbReference>
<dbReference type="Gene3D" id="3.40.50.11940">
    <property type="match status" value="1"/>
</dbReference>
<accession>A0A976RQH7</accession>
<reference evidence="1" key="1">
    <citation type="journal article" date="2022" name="Int. J. Syst. Evol. Microbiol.">
        <title>Apilactobacillus apisilvae sp. nov., Nicolia spurrieriana gen. nov. sp. nov., Bombilactobacillus folatiphilus sp. nov. and Bombilactobacillus thymidiniphilus sp. nov., four new lactic acid bacterial isolates from stingless bees Tetragonula carbonaria and Austroplebeia australis.</title>
        <authorList>
            <person name="Oliphant S.A."/>
            <person name="Watson-Haigh N.S."/>
            <person name="Sumby K.M."/>
            <person name="Gardner J."/>
            <person name="Groom S."/>
            <person name="Jiranek V."/>
        </authorList>
    </citation>
    <scope>NUCLEOTIDE SEQUENCE</scope>
    <source>
        <strain evidence="1">SGEP1_A5</strain>
    </source>
</reference>
<dbReference type="Pfam" id="PF09711">
    <property type="entry name" value="Cas_Csn2"/>
    <property type="match status" value="1"/>
</dbReference>
<evidence type="ECO:0000313" key="2">
    <source>
        <dbReference type="Proteomes" id="UP000831181"/>
    </source>
</evidence>
<dbReference type="EMBL" id="CP093360">
    <property type="protein sequence ID" value="UQS85968.1"/>
    <property type="molecule type" value="Genomic_DNA"/>
</dbReference>
<dbReference type="InterPro" id="IPR038600">
    <property type="entry name" value="Csn2_sf"/>
</dbReference>
<protein>
    <submittedName>
        <fullName evidence="1">Type II-A CRISPR-associated protein Csn2</fullName>
    </submittedName>
</protein>
<name>A0A976RQH7_9LACO</name>